<keyword evidence="1" id="KW-0472">Membrane</keyword>
<feature type="transmembrane region" description="Helical" evidence="1">
    <location>
        <begin position="55"/>
        <end position="76"/>
    </location>
</feature>
<feature type="transmembrane region" description="Helical" evidence="1">
    <location>
        <begin position="123"/>
        <end position="142"/>
    </location>
</feature>
<feature type="transmembrane region" description="Helical" evidence="1">
    <location>
        <begin position="26"/>
        <end position="49"/>
    </location>
</feature>
<accession>A0A2M8EL91</accession>
<evidence type="ECO:0000256" key="1">
    <source>
        <dbReference type="SAM" id="Phobius"/>
    </source>
</evidence>
<dbReference type="SMART" id="SM00014">
    <property type="entry name" value="acidPPc"/>
    <property type="match status" value="1"/>
</dbReference>
<comment type="caution">
    <text evidence="3">The sequence shown here is derived from an EMBL/GenBank/DDBJ whole genome shotgun (WGS) entry which is preliminary data.</text>
</comment>
<feature type="transmembrane region" description="Helical" evidence="1">
    <location>
        <begin position="97"/>
        <end position="117"/>
    </location>
</feature>
<dbReference type="CDD" id="cd01610">
    <property type="entry name" value="PAP2_like"/>
    <property type="match status" value="1"/>
</dbReference>
<dbReference type="SUPFAM" id="SSF48317">
    <property type="entry name" value="Acid phosphatase/Vanadium-dependent haloperoxidase"/>
    <property type="match status" value="1"/>
</dbReference>
<protein>
    <recommendedName>
        <fullName evidence="2">Phosphatidic acid phosphatase type 2/haloperoxidase domain-containing protein</fullName>
    </recommendedName>
</protein>
<feature type="transmembrane region" description="Helical" evidence="1">
    <location>
        <begin position="154"/>
        <end position="175"/>
    </location>
</feature>
<dbReference type="InterPro" id="IPR000326">
    <property type="entry name" value="PAP2/HPO"/>
</dbReference>
<keyword evidence="1" id="KW-1133">Transmembrane helix</keyword>
<dbReference type="InterPro" id="IPR036938">
    <property type="entry name" value="PAP2/HPO_sf"/>
</dbReference>
<proteinExistence type="predicted"/>
<evidence type="ECO:0000313" key="3">
    <source>
        <dbReference type="EMBL" id="PJC23467.1"/>
    </source>
</evidence>
<dbReference type="PANTHER" id="PTHR14969">
    <property type="entry name" value="SPHINGOSINE-1-PHOSPHATE PHOSPHOHYDROLASE"/>
    <property type="match status" value="1"/>
</dbReference>
<dbReference type="EMBL" id="PFSJ01000025">
    <property type="protein sequence ID" value="PJC23467.1"/>
    <property type="molecule type" value="Genomic_DNA"/>
</dbReference>
<name>A0A2M8EL91_UNCKA</name>
<dbReference type="GO" id="GO:0042392">
    <property type="term" value="F:sphingosine-1-phosphate phosphatase activity"/>
    <property type="evidence" value="ECO:0007669"/>
    <property type="project" value="TreeGrafter"/>
</dbReference>
<dbReference type="PANTHER" id="PTHR14969:SF13">
    <property type="entry name" value="AT30094P"/>
    <property type="match status" value="1"/>
</dbReference>
<sequence length="176" mass="19719">MRLLNNVLRMSFDFEKDINNTFVKKFIFIFTELGSSVGAGIMMLAISIISGYRTMIVFIPIYLIQLFITELIKFILKSPRPKTILKNNLWGMNFSSGAFPSGHTSNIFTLATLMTIYYRYNTIFTILVFGIAGTVAISRIFLGKHYLVDIIGGAFLGLSISILGSYALATILPMFI</sequence>
<dbReference type="AlphaFoldDB" id="A0A2M8EL91"/>
<dbReference type="Pfam" id="PF01569">
    <property type="entry name" value="PAP2"/>
    <property type="match status" value="1"/>
</dbReference>
<dbReference type="Proteomes" id="UP000229756">
    <property type="component" value="Unassembled WGS sequence"/>
</dbReference>
<reference evidence="4" key="1">
    <citation type="submission" date="2017-09" db="EMBL/GenBank/DDBJ databases">
        <title>Depth-based differentiation of microbial function through sediment-hosted aquifers and enrichment of novel symbionts in the deep terrestrial subsurface.</title>
        <authorList>
            <person name="Probst A.J."/>
            <person name="Ladd B."/>
            <person name="Jarett J.K."/>
            <person name="Geller-Mcgrath D.E."/>
            <person name="Sieber C.M.K."/>
            <person name="Emerson J.B."/>
            <person name="Anantharaman K."/>
            <person name="Thomas B.C."/>
            <person name="Malmstrom R."/>
            <person name="Stieglmeier M."/>
            <person name="Klingl A."/>
            <person name="Woyke T."/>
            <person name="Ryan C.M."/>
            <person name="Banfield J.F."/>
        </authorList>
    </citation>
    <scope>NUCLEOTIDE SEQUENCE [LARGE SCALE GENOMIC DNA]</scope>
</reference>
<organism evidence="3 4">
    <name type="scientific">candidate division WWE3 bacterium CG_4_9_14_0_2_um_filter_35_11</name>
    <dbReference type="NCBI Taxonomy" id="1975077"/>
    <lineage>
        <taxon>Bacteria</taxon>
        <taxon>Katanobacteria</taxon>
    </lineage>
</organism>
<evidence type="ECO:0000259" key="2">
    <source>
        <dbReference type="SMART" id="SM00014"/>
    </source>
</evidence>
<keyword evidence="1" id="KW-0812">Transmembrane</keyword>
<gene>
    <name evidence="3" type="ORF">CO058_03475</name>
</gene>
<evidence type="ECO:0000313" key="4">
    <source>
        <dbReference type="Proteomes" id="UP000229756"/>
    </source>
</evidence>
<dbReference type="Gene3D" id="1.20.144.10">
    <property type="entry name" value="Phosphatidic acid phosphatase type 2/haloperoxidase"/>
    <property type="match status" value="1"/>
</dbReference>
<feature type="domain" description="Phosphatidic acid phosphatase type 2/haloperoxidase" evidence="2">
    <location>
        <begin position="54"/>
        <end position="165"/>
    </location>
</feature>